<dbReference type="Proteomes" id="UP000824007">
    <property type="component" value="Unassembled WGS sequence"/>
</dbReference>
<dbReference type="InterPro" id="IPR031811">
    <property type="entry name" value="ALGX/ALGJ_SGNH-like"/>
</dbReference>
<keyword evidence="3" id="KW-0808">Transferase</keyword>
<evidence type="ECO:0000256" key="1">
    <source>
        <dbReference type="ARBA" id="ARBA00004418"/>
    </source>
</evidence>
<comment type="pathway">
    <text evidence="2">Glycan biosynthesis; alginate biosynthesis.</text>
</comment>
<dbReference type="GO" id="GO:0016740">
    <property type="term" value="F:transferase activity"/>
    <property type="evidence" value="ECO:0007669"/>
    <property type="project" value="UniProtKB-KW"/>
</dbReference>
<keyword evidence="4" id="KW-0732">Signal</keyword>
<comment type="subcellular location">
    <subcellularLocation>
        <location evidence="1">Periplasm</location>
    </subcellularLocation>
</comment>
<evidence type="ECO:0000256" key="2">
    <source>
        <dbReference type="ARBA" id="ARBA00005182"/>
    </source>
</evidence>
<protein>
    <recommendedName>
        <fullName evidence="7">AlgX/AlgJ SGNH hydrolase-like domain-containing protein</fullName>
    </recommendedName>
</protein>
<feature type="domain" description="AlgX/AlgJ SGNH hydrolase-like" evidence="7">
    <location>
        <begin position="100"/>
        <end position="243"/>
    </location>
</feature>
<dbReference type="Pfam" id="PF16822">
    <property type="entry name" value="ALGX"/>
    <property type="match status" value="1"/>
</dbReference>
<evidence type="ECO:0000256" key="3">
    <source>
        <dbReference type="ARBA" id="ARBA00022679"/>
    </source>
</evidence>
<evidence type="ECO:0000256" key="4">
    <source>
        <dbReference type="ARBA" id="ARBA00022729"/>
    </source>
</evidence>
<gene>
    <name evidence="8" type="ORF">H9831_14495</name>
</gene>
<evidence type="ECO:0000256" key="5">
    <source>
        <dbReference type="ARBA" id="ARBA00022764"/>
    </source>
</evidence>
<evidence type="ECO:0000256" key="6">
    <source>
        <dbReference type="ARBA" id="ARBA00022841"/>
    </source>
</evidence>
<evidence type="ECO:0000259" key="7">
    <source>
        <dbReference type="Pfam" id="PF16822"/>
    </source>
</evidence>
<reference evidence="8" key="2">
    <citation type="submission" date="2021-04" db="EMBL/GenBank/DDBJ databases">
        <authorList>
            <person name="Gilroy R."/>
        </authorList>
    </citation>
    <scope>NUCLEOTIDE SEQUENCE</scope>
    <source>
        <strain evidence="8">ChiSxjej3B15-24422</strain>
    </source>
</reference>
<name>A0A9D1YRU5_9FIRM</name>
<dbReference type="AlphaFoldDB" id="A0A9D1YRU5"/>
<evidence type="ECO:0000313" key="8">
    <source>
        <dbReference type="EMBL" id="HIY61860.1"/>
    </source>
</evidence>
<dbReference type="EMBL" id="DXDD01000177">
    <property type="protein sequence ID" value="HIY61860.1"/>
    <property type="molecule type" value="Genomic_DNA"/>
</dbReference>
<keyword evidence="6" id="KW-0016">Alginate biosynthesis</keyword>
<dbReference type="GO" id="GO:0042597">
    <property type="term" value="C:periplasmic space"/>
    <property type="evidence" value="ECO:0007669"/>
    <property type="project" value="UniProtKB-SubCell"/>
</dbReference>
<keyword evidence="5" id="KW-0574">Periplasm</keyword>
<comment type="caution">
    <text evidence="8">The sequence shown here is derived from an EMBL/GenBank/DDBJ whole genome shotgun (WGS) entry which is preliminary data.</text>
</comment>
<proteinExistence type="predicted"/>
<dbReference type="GO" id="GO:0042121">
    <property type="term" value="P:alginic acid biosynthetic process"/>
    <property type="evidence" value="ECO:0007669"/>
    <property type="project" value="UniProtKB-KW"/>
</dbReference>
<sequence length="372" mass="42268">MTRGKAAAWLICFALLLAGPGAVYFFARPLLNAENTENRQLAEMPSLSFAGGKELADSLKAFPSLFNSFYNDHVPFRSQLIELNSILNVELLGDSASDSVVLGKDNWLFYTDEESIEDYKGTNLYTEEELALIRDNCLASKAYLESRGIEFVVLIPSNKEDIYSDYLPDYIEKRGELTRAQQVTDCLREAGIRVVYPRQELLEYSGQYDLYWHYDTHWNSLGAYIGAKALLAELGVQTPEVEELSIVQDDFSGYDLAGMMNLRSYYEKTRPADVNYTVSGYPTNNMTVLQAIDATELIYQSDAPDPRRLFMVRDSFAGGMAPVLASSFSYTYMPHWNGCFEQSMIDEQQPDIFVYEVVERRLDILLTFRLSD</sequence>
<accession>A0A9D1YRU5</accession>
<evidence type="ECO:0000313" key="9">
    <source>
        <dbReference type="Proteomes" id="UP000824007"/>
    </source>
</evidence>
<organism evidence="8 9">
    <name type="scientific">Candidatus Eisenbergiella pullistercoris</name>
    <dbReference type="NCBI Taxonomy" id="2838555"/>
    <lineage>
        <taxon>Bacteria</taxon>
        <taxon>Bacillati</taxon>
        <taxon>Bacillota</taxon>
        <taxon>Clostridia</taxon>
        <taxon>Lachnospirales</taxon>
        <taxon>Lachnospiraceae</taxon>
        <taxon>Eisenbergiella</taxon>
    </lineage>
</organism>
<reference evidence="8" key="1">
    <citation type="journal article" date="2021" name="PeerJ">
        <title>Extensive microbial diversity within the chicken gut microbiome revealed by metagenomics and culture.</title>
        <authorList>
            <person name="Gilroy R."/>
            <person name="Ravi A."/>
            <person name="Getino M."/>
            <person name="Pursley I."/>
            <person name="Horton D.L."/>
            <person name="Alikhan N.F."/>
            <person name="Baker D."/>
            <person name="Gharbi K."/>
            <person name="Hall N."/>
            <person name="Watson M."/>
            <person name="Adriaenssens E.M."/>
            <person name="Foster-Nyarko E."/>
            <person name="Jarju S."/>
            <person name="Secka A."/>
            <person name="Antonio M."/>
            <person name="Oren A."/>
            <person name="Chaudhuri R.R."/>
            <person name="La Ragione R."/>
            <person name="Hildebrand F."/>
            <person name="Pallen M.J."/>
        </authorList>
    </citation>
    <scope>NUCLEOTIDE SEQUENCE</scope>
    <source>
        <strain evidence="8">ChiSxjej3B15-24422</strain>
    </source>
</reference>